<evidence type="ECO:0000256" key="5">
    <source>
        <dbReference type="PROSITE-ProRule" id="PRU00042"/>
    </source>
</evidence>
<comment type="caution">
    <text evidence="8">The sequence shown here is derived from an EMBL/GenBank/DDBJ whole genome shotgun (WGS) entry which is preliminary data.</text>
</comment>
<evidence type="ECO:0000256" key="4">
    <source>
        <dbReference type="ARBA" id="ARBA00022833"/>
    </source>
</evidence>
<keyword evidence="9" id="KW-1185">Reference proteome</keyword>
<evidence type="ECO:0000256" key="2">
    <source>
        <dbReference type="ARBA" id="ARBA00022737"/>
    </source>
</evidence>
<dbReference type="SUPFAM" id="SSF57667">
    <property type="entry name" value="beta-beta-alpha zinc fingers"/>
    <property type="match status" value="1"/>
</dbReference>
<gene>
    <name evidence="8" type="ORF">PLEPLA_LOCUS14799</name>
</gene>
<keyword evidence="3 5" id="KW-0863">Zinc-finger</keyword>
<dbReference type="SMART" id="SM00355">
    <property type="entry name" value="ZnF_C2H2"/>
    <property type="match status" value="1"/>
</dbReference>
<dbReference type="AlphaFoldDB" id="A0A9N7U996"/>
<evidence type="ECO:0000313" key="8">
    <source>
        <dbReference type="EMBL" id="CAB1426861.1"/>
    </source>
</evidence>
<feature type="region of interest" description="Disordered" evidence="6">
    <location>
        <begin position="11"/>
        <end position="35"/>
    </location>
</feature>
<dbReference type="PROSITE" id="PS50157">
    <property type="entry name" value="ZINC_FINGER_C2H2_2"/>
    <property type="match status" value="1"/>
</dbReference>
<evidence type="ECO:0000256" key="6">
    <source>
        <dbReference type="SAM" id="MobiDB-lite"/>
    </source>
</evidence>
<feature type="region of interest" description="Disordered" evidence="6">
    <location>
        <begin position="45"/>
        <end position="64"/>
    </location>
</feature>
<keyword evidence="4" id="KW-0862">Zinc</keyword>
<reference evidence="8" key="1">
    <citation type="submission" date="2020-03" db="EMBL/GenBank/DDBJ databases">
        <authorList>
            <person name="Weist P."/>
        </authorList>
    </citation>
    <scope>NUCLEOTIDE SEQUENCE</scope>
</reference>
<dbReference type="InterPro" id="IPR013087">
    <property type="entry name" value="Znf_C2H2_type"/>
</dbReference>
<feature type="domain" description="C2H2-type" evidence="7">
    <location>
        <begin position="130"/>
        <end position="159"/>
    </location>
</feature>
<evidence type="ECO:0000313" key="9">
    <source>
        <dbReference type="Proteomes" id="UP001153269"/>
    </source>
</evidence>
<proteinExistence type="predicted"/>
<feature type="compositionally biased region" description="Pro residues" evidence="6">
    <location>
        <begin position="18"/>
        <end position="31"/>
    </location>
</feature>
<dbReference type="Proteomes" id="UP001153269">
    <property type="component" value="Unassembled WGS sequence"/>
</dbReference>
<keyword evidence="1" id="KW-0479">Metal-binding</keyword>
<dbReference type="PANTHER" id="PTHR23235:SF77">
    <property type="entry name" value="KRUEPPEL-LIKE FACTOR 7"/>
    <property type="match status" value="1"/>
</dbReference>
<evidence type="ECO:0000256" key="3">
    <source>
        <dbReference type="ARBA" id="ARBA00022771"/>
    </source>
</evidence>
<dbReference type="FunFam" id="3.30.160.60:FF:000007">
    <property type="entry name" value="Basic krueppel-like factor 3"/>
    <property type="match status" value="1"/>
</dbReference>
<accession>A0A9N7U996</accession>
<organism evidence="8 9">
    <name type="scientific">Pleuronectes platessa</name>
    <name type="common">European plaice</name>
    <dbReference type="NCBI Taxonomy" id="8262"/>
    <lineage>
        <taxon>Eukaryota</taxon>
        <taxon>Metazoa</taxon>
        <taxon>Chordata</taxon>
        <taxon>Craniata</taxon>
        <taxon>Vertebrata</taxon>
        <taxon>Euteleostomi</taxon>
        <taxon>Actinopterygii</taxon>
        <taxon>Neopterygii</taxon>
        <taxon>Teleostei</taxon>
        <taxon>Neoteleostei</taxon>
        <taxon>Acanthomorphata</taxon>
        <taxon>Carangaria</taxon>
        <taxon>Pleuronectiformes</taxon>
        <taxon>Pleuronectoidei</taxon>
        <taxon>Pleuronectidae</taxon>
        <taxon>Pleuronectes</taxon>
    </lineage>
</organism>
<dbReference type="GO" id="GO:0008270">
    <property type="term" value="F:zinc ion binding"/>
    <property type="evidence" value="ECO:0007669"/>
    <property type="project" value="UniProtKB-KW"/>
</dbReference>
<name>A0A9N7U996_PLEPL</name>
<dbReference type="InterPro" id="IPR036236">
    <property type="entry name" value="Znf_C2H2_sf"/>
</dbReference>
<dbReference type="EMBL" id="CADEAL010000923">
    <property type="protein sequence ID" value="CAB1426861.1"/>
    <property type="molecule type" value="Genomic_DNA"/>
</dbReference>
<dbReference type="Gene3D" id="3.30.160.60">
    <property type="entry name" value="Classic Zinc Finger"/>
    <property type="match status" value="1"/>
</dbReference>
<protein>
    <recommendedName>
        <fullName evidence="7">C2H2-type domain-containing protein</fullName>
    </recommendedName>
</protein>
<dbReference type="PROSITE" id="PS00028">
    <property type="entry name" value="ZINC_FINGER_C2H2_1"/>
    <property type="match status" value="1"/>
</dbReference>
<dbReference type="GO" id="GO:0000978">
    <property type="term" value="F:RNA polymerase II cis-regulatory region sequence-specific DNA binding"/>
    <property type="evidence" value="ECO:0007669"/>
    <property type="project" value="TreeGrafter"/>
</dbReference>
<evidence type="ECO:0000256" key="1">
    <source>
        <dbReference type="ARBA" id="ARBA00022723"/>
    </source>
</evidence>
<keyword evidence="2" id="KW-0677">Repeat</keyword>
<evidence type="ECO:0000259" key="7">
    <source>
        <dbReference type="PROSITE" id="PS50157"/>
    </source>
</evidence>
<dbReference type="PANTHER" id="PTHR23235">
    <property type="entry name" value="KRUEPPEL-LIKE TRANSCRIPTION FACTOR"/>
    <property type="match status" value="1"/>
</dbReference>
<dbReference type="GO" id="GO:0000981">
    <property type="term" value="F:DNA-binding transcription factor activity, RNA polymerase II-specific"/>
    <property type="evidence" value="ECO:0007669"/>
    <property type="project" value="TreeGrafter"/>
</dbReference>
<sequence length="188" mass="20623">MVVVALVSECPSSHPSHPLLPPPSSPPPPPYSSTVTVARQLPPCSAPGSVIGRRRGSASLPPGTLIGQSRSAPACCCGCFWEVKQFEGMCGEGDQANVWISTLNLNLHRTESAMSQWSRWDVSDAGEKPYKCSWEGCEWRFARSDELTRHYRKHTGAKPFKCNHCDSPASIWRLRSHEDGGGNGFWKS</sequence>